<accession>A0A0E2LN63</accession>
<name>A0A0E2LN63_PORGN</name>
<evidence type="ECO:0000313" key="1">
    <source>
        <dbReference type="EMBL" id="ERJ64230.1"/>
    </source>
</evidence>
<evidence type="ECO:0000313" key="2">
    <source>
        <dbReference type="Proteomes" id="UP000016630"/>
    </source>
</evidence>
<dbReference type="EMBL" id="AWUW01000137">
    <property type="protein sequence ID" value="ERJ64230.1"/>
    <property type="molecule type" value="Genomic_DNA"/>
</dbReference>
<dbReference type="AlphaFoldDB" id="A0A0E2LN63"/>
<comment type="caution">
    <text evidence="1">The sequence shown here is derived from an EMBL/GenBank/DDBJ whole genome shotgun (WGS) entry which is preliminary data.</text>
</comment>
<organism evidence="1 2">
    <name type="scientific">Porphyromonas gingivalis F0570</name>
    <dbReference type="NCBI Taxonomy" id="1227271"/>
    <lineage>
        <taxon>Bacteria</taxon>
        <taxon>Pseudomonadati</taxon>
        <taxon>Bacteroidota</taxon>
        <taxon>Bacteroidia</taxon>
        <taxon>Bacteroidales</taxon>
        <taxon>Porphyromonadaceae</taxon>
        <taxon>Porphyromonas</taxon>
    </lineage>
</organism>
<dbReference type="Proteomes" id="UP000016630">
    <property type="component" value="Unassembled WGS sequence"/>
</dbReference>
<protein>
    <submittedName>
        <fullName evidence="1">Uncharacterized protein</fullName>
    </submittedName>
</protein>
<reference evidence="1 2" key="1">
    <citation type="submission" date="2013-06" db="EMBL/GenBank/DDBJ databases">
        <authorList>
            <person name="Weinstock G."/>
            <person name="Sodergren E."/>
            <person name="Lobos E.A."/>
            <person name="Fulton L."/>
            <person name="Fulton R."/>
            <person name="Courtney L."/>
            <person name="Fronick C."/>
            <person name="O'Laughlin M."/>
            <person name="Godfrey J."/>
            <person name="Wilson R.M."/>
            <person name="Miner T."/>
            <person name="Farmer C."/>
            <person name="Delehaunty K."/>
            <person name="Cordes M."/>
            <person name="Minx P."/>
            <person name="Tomlinson C."/>
            <person name="Chen J."/>
            <person name="Wollam A."/>
            <person name="Pepin K.H."/>
            <person name="Bhonagiri V."/>
            <person name="Zhang X."/>
            <person name="Warren W."/>
            <person name="Mitreva M."/>
            <person name="Mardis E.R."/>
            <person name="Wilson R.K."/>
        </authorList>
    </citation>
    <scope>NUCLEOTIDE SEQUENCE [LARGE SCALE GENOMIC DNA]</scope>
    <source>
        <strain evidence="1 2">F0570</strain>
    </source>
</reference>
<dbReference type="HOGENOM" id="CLU_660320_0_0_10"/>
<proteinExistence type="predicted"/>
<gene>
    <name evidence="1" type="ORF">HMPREF1555_01955</name>
</gene>
<sequence>MLLGEILYSAEAVQVARQMAVFRLLADVLLVYGEVVGAQIYMEAEGSEDFLQIEVSQGEVGEAILMPDQRVFEGVFFRTVRIVLIGQNIDGYSETRSILFAKTIVQRLGTANQFVQHIEQHPVVRAQALQFELRQGDPAPAEDLVGHLLVSFGAALEASDLLLHPDGIPFLKKEGDEKQQSGFRDRPLSIDKMVLEEGIVVIAVPVLLAFPDKVVEVAVGIDLVVVLVISFHPLHTHIEDVVQSLKHVSIEQGQFRRFGMSIVGVVIPEILELLQKVEQDALQIVQGERIGLQFLLFFFREFFLLGGFVSGRLAFEEFLAVCGSFQKGEMLQDQTSQPSFPLQIVVEVFPLALEEEYILIVGYIGFAVGELPVDVGEGNIGVVTCQIEESCPEMFVLQRVVGTVVRSLVLFCHSLK</sequence>